<evidence type="ECO:0000256" key="1">
    <source>
        <dbReference type="SAM" id="MobiDB-lite"/>
    </source>
</evidence>
<dbReference type="InterPro" id="IPR056021">
    <property type="entry name" value="DUF7600"/>
</dbReference>
<evidence type="ECO:0000259" key="2">
    <source>
        <dbReference type="Pfam" id="PF24539"/>
    </source>
</evidence>
<sequence length="519" mass="57109">MAFANQEKCLVCTLHISKFPRSETWQTRLRNLSPGVDGASLTDASDLENTQANSPPPSSASSSPRPAGEQTASPSALPGRGQQRHPPWAKRESVLQPSSVIAVRDVDMGPFDVPGIRHALDTAPAYPAFMICEAVAAHLSTPDFLTLRLASRAFWPIFHGQQFWAVKFRLHGERGWVMEAKERARAALTPPDWRWMWHATRGCQCPWGCQSAIHLTTHKQRLSTWRCIRSLCDLLSLRWHTPAASDPQALEAAESDTRPWLRVAGRLDEESSPPNRPIEEGCRILQKRYFTVPGGIKRVAVSHVRIGHASYIAGIRLIAADEELAFGWHSDNPVVVRVAGVVGFNFAADLRGFRAIQVVSRDGGTSRWMGDLEGMAVTTRLGRGEEELAAVEVGFDGLKIVSLAVPNTTAERTTTLKDNAFWFPDVPSPHLDLNDASYPQLEHTNSSFQPLQRFRFGGPGGIFLRSLTAVHVHCVSNRPRTIEFQYDSPSIHPERLRLGPAAGAGSKASLAIDGPGERS</sequence>
<comment type="caution">
    <text evidence="3">The sequence shown here is derived from an EMBL/GenBank/DDBJ whole genome shotgun (WGS) entry which is preliminary data.</text>
</comment>
<organism evidence="3 4">
    <name type="scientific">Parascedosporium putredinis</name>
    <dbReference type="NCBI Taxonomy" id="1442378"/>
    <lineage>
        <taxon>Eukaryota</taxon>
        <taxon>Fungi</taxon>
        <taxon>Dikarya</taxon>
        <taxon>Ascomycota</taxon>
        <taxon>Pezizomycotina</taxon>
        <taxon>Sordariomycetes</taxon>
        <taxon>Hypocreomycetidae</taxon>
        <taxon>Microascales</taxon>
        <taxon>Microascaceae</taxon>
        <taxon>Parascedosporium</taxon>
    </lineage>
</organism>
<keyword evidence="4" id="KW-1185">Reference proteome</keyword>
<name>A0A9P1H2Y6_9PEZI</name>
<dbReference type="Proteomes" id="UP000838763">
    <property type="component" value="Unassembled WGS sequence"/>
</dbReference>
<dbReference type="AlphaFoldDB" id="A0A9P1H2Y6"/>
<evidence type="ECO:0000313" key="4">
    <source>
        <dbReference type="Proteomes" id="UP000838763"/>
    </source>
</evidence>
<evidence type="ECO:0000313" key="3">
    <source>
        <dbReference type="EMBL" id="CAI4214389.1"/>
    </source>
</evidence>
<gene>
    <name evidence="3" type="ORF">PPNO1_LOCUS4117</name>
</gene>
<feature type="region of interest" description="Disordered" evidence="1">
    <location>
        <begin position="32"/>
        <end position="93"/>
    </location>
</feature>
<proteinExistence type="predicted"/>
<accession>A0A9P1H2Y6</accession>
<dbReference type="Pfam" id="PF24539">
    <property type="entry name" value="DUF7600"/>
    <property type="match status" value="1"/>
</dbReference>
<protein>
    <recommendedName>
        <fullName evidence="2">DUF7600 domain-containing protein</fullName>
    </recommendedName>
</protein>
<feature type="domain" description="DUF7600" evidence="2">
    <location>
        <begin position="253"/>
        <end position="409"/>
    </location>
</feature>
<dbReference type="EMBL" id="CALLCH030000011">
    <property type="protein sequence ID" value="CAI4214389.1"/>
    <property type="molecule type" value="Genomic_DNA"/>
</dbReference>
<reference evidence="3" key="1">
    <citation type="submission" date="2022-11" db="EMBL/GenBank/DDBJ databases">
        <authorList>
            <person name="Scott C."/>
            <person name="Bruce N."/>
        </authorList>
    </citation>
    <scope>NUCLEOTIDE SEQUENCE</scope>
</reference>
<feature type="region of interest" description="Disordered" evidence="1">
    <location>
        <begin position="497"/>
        <end position="519"/>
    </location>
</feature>
<dbReference type="OrthoDB" id="5273847at2759"/>